<keyword evidence="4" id="KW-0547">Nucleotide-binding</keyword>
<keyword evidence="5" id="KW-0611">Plant defense</keyword>
<accession>A0A7J7G1A5</accession>
<evidence type="ECO:0000256" key="5">
    <source>
        <dbReference type="ARBA" id="ARBA00022821"/>
    </source>
</evidence>
<dbReference type="EMBL" id="JACBKZ010000014">
    <property type="protein sequence ID" value="KAF5934483.1"/>
    <property type="molecule type" value="Genomic_DNA"/>
</dbReference>
<evidence type="ECO:0000256" key="2">
    <source>
        <dbReference type="ARBA" id="ARBA00022614"/>
    </source>
</evidence>
<evidence type="ECO:0000256" key="1">
    <source>
        <dbReference type="ARBA" id="ARBA00008894"/>
    </source>
</evidence>
<evidence type="ECO:0000256" key="6">
    <source>
        <dbReference type="ARBA" id="ARBA00022840"/>
    </source>
</evidence>
<dbReference type="Pfam" id="PF23559">
    <property type="entry name" value="WHD_DRP"/>
    <property type="match status" value="1"/>
</dbReference>
<reference evidence="10" key="1">
    <citation type="journal article" date="2020" name="Nat. Commun.">
        <title>Genome assembly of wild tea tree DASZ reveals pedigree and selection history of tea varieties.</title>
        <authorList>
            <person name="Zhang W."/>
            <person name="Zhang Y."/>
            <person name="Qiu H."/>
            <person name="Guo Y."/>
            <person name="Wan H."/>
            <person name="Zhang X."/>
            <person name="Scossa F."/>
            <person name="Alseekh S."/>
            <person name="Zhang Q."/>
            <person name="Wang P."/>
            <person name="Xu L."/>
            <person name="Schmidt M.H."/>
            <person name="Jia X."/>
            <person name="Li D."/>
            <person name="Zhu A."/>
            <person name="Guo F."/>
            <person name="Chen W."/>
            <person name="Ni D."/>
            <person name="Usadel B."/>
            <person name="Fernie A.R."/>
            <person name="Wen W."/>
        </authorList>
    </citation>
    <scope>NUCLEOTIDE SEQUENCE [LARGE SCALE GENOMIC DNA]</scope>
    <source>
        <strain evidence="10">cv. G240</strain>
    </source>
</reference>
<dbReference type="AlphaFoldDB" id="A0A7J7G1A5"/>
<evidence type="ECO:0000313" key="9">
    <source>
        <dbReference type="EMBL" id="KAF5934483.1"/>
    </source>
</evidence>
<keyword evidence="6" id="KW-0067">ATP-binding</keyword>
<dbReference type="GO" id="GO:0043531">
    <property type="term" value="F:ADP binding"/>
    <property type="evidence" value="ECO:0007669"/>
    <property type="project" value="InterPro"/>
</dbReference>
<dbReference type="InterPro" id="IPR036388">
    <property type="entry name" value="WH-like_DNA-bd_sf"/>
</dbReference>
<dbReference type="InterPro" id="IPR027417">
    <property type="entry name" value="P-loop_NTPase"/>
</dbReference>
<feature type="transmembrane region" description="Helical" evidence="7">
    <location>
        <begin position="29"/>
        <end position="48"/>
    </location>
</feature>
<dbReference type="Gene3D" id="1.10.10.10">
    <property type="entry name" value="Winged helix-like DNA-binding domain superfamily/Winged helix DNA-binding domain"/>
    <property type="match status" value="1"/>
</dbReference>
<dbReference type="PANTHER" id="PTHR23155">
    <property type="entry name" value="DISEASE RESISTANCE PROTEIN RP"/>
    <property type="match status" value="1"/>
</dbReference>
<comment type="similarity">
    <text evidence="1">Belongs to the disease resistance NB-LRR family.</text>
</comment>
<proteinExistence type="inferred from homology"/>
<protein>
    <recommendedName>
        <fullName evidence="8">Disease resistance protein winged helix domain-containing protein</fullName>
    </recommendedName>
</protein>
<keyword evidence="3" id="KW-0677">Repeat</keyword>
<name>A0A7J7G1A5_CAMSI</name>
<comment type="caution">
    <text evidence="9">The sequence shown here is derived from an EMBL/GenBank/DDBJ whole genome shotgun (WGS) entry which is preliminary data.</text>
</comment>
<keyword evidence="7" id="KW-1133">Transmembrane helix</keyword>
<evidence type="ECO:0000256" key="7">
    <source>
        <dbReference type="SAM" id="Phobius"/>
    </source>
</evidence>
<dbReference type="SUPFAM" id="SSF52540">
    <property type="entry name" value="P-loop containing nucleoside triphosphate hydrolases"/>
    <property type="match status" value="1"/>
</dbReference>
<reference evidence="9 10" key="2">
    <citation type="submission" date="2020-07" db="EMBL/GenBank/DDBJ databases">
        <title>Genome assembly of wild tea tree DASZ reveals pedigree and selection history of tea varieties.</title>
        <authorList>
            <person name="Zhang W."/>
        </authorList>
    </citation>
    <scope>NUCLEOTIDE SEQUENCE [LARGE SCALE GENOMIC DNA]</scope>
    <source>
        <strain evidence="10">cv. G240</strain>
        <tissue evidence="9">Leaf</tissue>
    </source>
</reference>
<dbReference type="PANTHER" id="PTHR23155:SF1185">
    <property type="entry name" value="DISEASE RESISTANCE RPP8-LIKE PROTEIN 3-RELATED"/>
    <property type="match status" value="1"/>
</dbReference>
<keyword evidence="10" id="KW-1185">Reference proteome</keyword>
<dbReference type="GO" id="GO:0005524">
    <property type="term" value="F:ATP binding"/>
    <property type="evidence" value="ECO:0007669"/>
    <property type="project" value="UniProtKB-KW"/>
</dbReference>
<organism evidence="9 10">
    <name type="scientific">Camellia sinensis</name>
    <name type="common">Tea plant</name>
    <name type="synonym">Thea sinensis</name>
    <dbReference type="NCBI Taxonomy" id="4442"/>
    <lineage>
        <taxon>Eukaryota</taxon>
        <taxon>Viridiplantae</taxon>
        <taxon>Streptophyta</taxon>
        <taxon>Embryophyta</taxon>
        <taxon>Tracheophyta</taxon>
        <taxon>Spermatophyta</taxon>
        <taxon>Magnoliopsida</taxon>
        <taxon>eudicotyledons</taxon>
        <taxon>Gunneridae</taxon>
        <taxon>Pentapetalae</taxon>
        <taxon>asterids</taxon>
        <taxon>Ericales</taxon>
        <taxon>Theaceae</taxon>
        <taxon>Camellia</taxon>
    </lineage>
</organism>
<dbReference type="GO" id="GO:0098542">
    <property type="term" value="P:defense response to other organism"/>
    <property type="evidence" value="ECO:0007669"/>
    <property type="project" value="TreeGrafter"/>
</dbReference>
<dbReference type="Proteomes" id="UP000593564">
    <property type="component" value="Unassembled WGS sequence"/>
</dbReference>
<evidence type="ECO:0000313" key="10">
    <source>
        <dbReference type="Proteomes" id="UP000593564"/>
    </source>
</evidence>
<dbReference type="FunFam" id="1.10.8.430:FF:000003">
    <property type="entry name" value="Probable disease resistance protein At5g66910"/>
    <property type="match status" value="1"/>
</dbReference>
<keyword evidence="2" id="KW-0433">Leucine-rich repeat</keyword>
<dbReference type="FunFam" id="1.10.10.10:FF:000322">
    <property type="entry name" value="Probable disease resistance protein At1g63360"/>
    <property type="match status" value="1"/>
</dbReference>
<dbReference type="InterPro" id="IPR058922">
    <property type="entry name" value="WHD_DRP"/>
</dbReference>
<evidence type="ECO:0000256" key="4">
    <source>
        <dbReference type="ARBA" id="ARBA00022741"/>
    </source>
</evidence>
<evidence type="ECO:0000259" key="8">
    <source>
        <dbReference type="Pfam" id="PF23559"/>
    </source>
</evidence>
<keyword evidence="7" id="KW-0472">Membrane</keyword>
<dbReference type="InterPro" id="IPR044974">
    <property type="entry name" value="Disease_R_plants"/>
</dbReference>
<evidence type="ECO:0000256" key="3">
    <source>
        <dbReference type="ARBA" id="ARBA00022737"/>
    </source>
</evidence>
<sequence length="169" mass="19424">MDLIVKLNYASLINSGALDTNMEAIRRKMVKLCAGLPLAIIVLGGLLATKHTLREWEVVCQNVRSHKWNDDPIQHDNEVSKVLALSYHDLPYQLKPCFLYFGHFPEDYEIDAERLYHLWIAYGIIVDDDRVGDETILDVAKRYLGALAQRCMVQVQVKEYTKNQLLPHS</sequence>
<keyword evidence="7" id="KW-0812">Transmembrane</keyword>
<gene>
    <name evidence="9" type="ORF">HYC85_030654</name>
</gene>
<feature type="domain" description="Disease resistance protein winged helix" evidence="8">
    <location>
        <begin position="104"/>
        <end position="162"/>
    </location>
</feature>